<dbReference type="AlphaFoldDB" id="A0A9R1W9C8"/>
<feature type="domain" description="Protein kinase" evidence="15">
    <location>
        <begin position="325"/>
        <end position="598"/>
    </location>
</feature>
<name>A0A9R1W9C8_LACSA</name>
<evidence type="ECO:0000256" key="13">
    <source>
        <dbReference type="SAM" id="Phobius"/>
    </source>
</evidence>
<dbReference type="Gene3D" id="1.10.510.10">
    <property type="entry name" value="Transferase(Phosphotransferase) domain 1"/>
    <property type="match status" value="1"/>
</dbReference>
<dbReference type="InterPro" id="IPR017441">
    <property type="entry name" value="Protein_kinase_ATP_BS"/>
</dbReference>
<keyword evidence="11" id="KW-0325">Glycoprotein</keyword>
<keyword evidence="9 13" id="KW-1133">Transmembrane helix</keyword>
<dbReference type="GO" id="GO:0004674">
    <property type="term" value="F:protein serine/threonine kinase activity"/>
    <property type="evidence" value="ECO:0007669"/>
    <property type="project" value="UniProtKB-KW"/>
</dbReference>
<dbReference type="FunFam" id="1.10.510.10:FF:000161">
    <property type="entry name" value="Wall-associated receptor kinase-like 20"/>
    <property type="match status" value="1"/>
</dbReference>
<feature type="chain" id="PRO_5040517518" description="Protein kinase domain-containing protein" evidence="14">
    <location>
        <begin position="20"/>
        <end position="660"/>
    </location>
</feature>
<dbReference type="EMBL" id="NBSK02000003">
    <property type="protein sequence ID" value="KAJ0218400.1"/>
    <property type="molecule type" value="Genomic_DNA"/>
</dbReference>
<keyword evidence="3" id="KW-0808">Transferase</keyword>
<dbReference type="SUPFAM" id="SSF56112">
    <property type="entry name" value="Protein kinase-like (PK-like)"/>
    <property type="match status" value="1"/>
</dbReference>
<organism evidence="16 17">
    <name type="scientific">Lactuca sativa</name>
    <name type="common">Garden lettuce</name>
    <dbReference type="NCBI Taxonomy" id="4236"/>
    <lineage>
        <taxon>Eukaryota</taxon>
        <taxon>Viridiplantae</taxon>
        <taxon>Streptophyta</taxon>
        <taxon>Embryophyta</taxon>
        <taxon>Tracheophyta</taxon>
        <taxon>Spermatophyta</taxon>
        <taxon>Magnoliopsida</taxon>
        <taxon>eudicotyledons</taxon>
        <taxon>Gunneridae</taxon>
        <taxon>Pentapetalae</taxon>
        <taxon>asterids</taxon>
        <taxon>campanulids</taxon>
        <taxon>Asterales</taxon>
        <taxon>Asteraceae</taxon>
        <taxon>Cichorioideae</taxon>
        <taxon>Cichorieae</taxon>
        <taxon>Lactucinae</taxon>
        <taxon>Lactuca</taxon>
    </lineage>
</organism>
<keyword evidence="17" id="KW-1185">Reference proteome</keyword>
<evidence type="ECO:0000256" key="14">
    <source>
        <dbReference type="SAM" id="SignalP"/>
    </source>
</evidence>
<feature type="transmembrane region" description="Helical" evidence="13">
    <location>
        <begin position="261"/>
        <end position="284"/>
    </location>
</feature>
<dbReference type="InterPro" id="IPR011009">
    <property type="entry name" value="Kinase-like_dom_sf"/>
</dbReference>
<keyword evidence="10 13" id="KW-0472">Membrane</keyword>
<reference evidence="16 17" key="1">
    <citation type="journal article" date="2017" name="Nat. Commun.">
        <title>Genome assembly with in vitro proximity ligation data and whole-genome triplication in lettuce.</title>
        <authorList>
            <person name="Reyes-Chin-Wo S."/>
            <person name="Wang Z."/>
            <person name="Yang X."/>
            <person name="Kozik A."/>
            <person name="Arikit S."/>
            <person name="Song C."/>
            <person name="Xia L."/>
            <person name="Froenicke L."/>
            <person name="Lavelle D.O."/>
            <person name="Truco M.J."/>
            <person name="Xia R."/>
            <person name="Zhu S."/>
            <person name="Xu C."/>
            <person name="Xu H."/>
            <person name="Xu X."/>
            <person name="Cox K."/>
            <person name="Korf I."/>
            <person name="Meyers B.C."/>
            <person name="Michelmore R.W."/>
        </authorList>
    </citation>
    <scope>NUCLEOTIDE SEQUENCE [LARGE SCALE GENOMIC DNA]</scope>
    <source>
        <strain evidence="17">cv. Salinas</strain>
        <tissue evidence="16">Seedlings</tissue>
    </source>
</reference>
<dbReference type="InterPro" id="IPR008271">
    <property type="entry name" value="Ser/Thr_kinase_AS"/>
</dbReference>
<dbReference type="PROSITE" id="PS00107">
    <property type="entry name" value="PROTEIN_KINASE_ATP"/>
    <property type="match status" value="1"/>
</dbReference>
<evidence type="ECO:0000256" key="1">
    <source>
        <dbReference type="ARBA" id="ARBA00004167"/>
    </source>
</evidence>
<dbReference type="PANTHER" id="PTHR46008:SF25">
    <property type="entry name" value="PROTEIN KINASE DOMAIN-CONTAINING PROTEIN"/>
    <property type="match status" value="1"/>
</dbReference>
<feature type="signal peptide" evidence="14">
    <location>
        <begin position="1"/>
        <end position="19"/>
    </location>
</feature>
<evidence type="ECO:0000256" key="8">
    <source>
        <dbReference type="ARBA" id="ARBA00022840"/>
    </source>
</evidence>
<dbReference type="InterPro" id="IPR001245">
    <property type="entry name" value="Ser-Thr/Tyr_kinase_cat_dom"/>
</dbReference>
<dbReference type="GO" id="GO:0005524">
    <property type="term" value="F:ATP binding"/>
    <property type="evidence" value="ECO:0007669"/>
    <property type="project" value="UniProtKB-UniRule"/>
</dbReference>
<evidence type="ECO:0000256" key="2">
    <source>
        <dbReference type="ARBA" id="ARBA00022527"/>
    </source>
</evidence>
<evidence type="ECO:0000256" key="3">
    <source>
        <dbReference type="ARBA" id="ARBA00022679"/>
    </source>
</evidence>
<evidence type="ECO:0000256" key="11">
    <source>
        <dbReference type="ARBA" id="ARBA00023180"/>
    </source>
</evidence>
<dbReference type="Proteomes" id="UP000235145">
    <property type="component" value="Unassembled WGS sequence"/>
</dbReference>
<evidence type="ECO:0000256" key="6">
    <source>
        <dbReference type="ARBA" id="ARBA00022741"/>
    </source>
</evidence>
<dbReference type="SMART" id="SM00220">
    <property type="entry name" value="S_TKc"/>
    <property type="match status" value="1"/>
</dbReference>
<dbReference type="Pfam" id="PF07714">
    <property type="entry name" value="PK_Tyr_Ser-Thr"/>
    <property type="match status" value="1"/>
</dbReference>
<evidence type="ECO:0000256" key="7">
    <source>
        <dbReference type="ARBA" id="ARBA00022777"/>
    </source>
</evidence>
<proteinExistence type="predicted"/>
<evidence type="ECO:0000259" key="15">
    <source>
        <dbReference type="PROSITE" id="PS50011"/>
    </source>
</evidence>
<dbReference type="OrthoDB" id="4062651at2759"/>
<evidence type="ECO:0000313" key="17">
    <source>
        <dbReference type="Proteomes" id="UP000235145"/>
    </source>
</evidence>
<accession>A0A9R1W9C8</accession>
<comment type="subcellular location">
    <subcellularLocation>
        <location evidence="1">Membrane</location>
        <topology evidence="1">Single-pass membrane protein</topology>
    </subcellularLocation>
</comment>
<keyword evidence="5 14" id="KW-0732">Signal</keyword>
<gene>
    <name evidence="16" type="ORF">LSAT_V11C300124180</name>
</gene>
<keyword evidence="2" id="KW-0723">Serine/threonine-protein kinase</keyword>
<sequence length="660" mass="74679">MNPVIFFASLLSCLLYVHSTRDHNISMSICPESFSCPNPNFASFKYPFYNNATDDKQCGLIQVNCTLNGGIIQLGRDSYEIIGKYVSESVVSIRNLTFERLVNNSSCGALMDNFTSPSPLLYSISIVSFITLYKCTNNTNYTAQTDAYFGGSNYHRYNTCKNHKFYYKYSISDTTVPSDLPPTCQVIRLPVKLVRGPEDNKGINETDIFSFLSPRFSIYFHLSPSCHKCHQEGGQCNTLREHVLCLDAKKEEKTGRKLTRILILAGSAFILMLFLVIFIIWCLYKRNPISYCTSKNKSPIIEDQVFFFGVSVFSYKDLEDATRNFDPALELGNGGFGVVYYGKLQDGREVAVKRLYEHNYKRLQQFMNEVQILTRLRHPNLVVLYGCTSRQSHELLLVYEYISNGTLADHIHGEQANSSLLAWPLRMNIAIETARSLVYLHASEIIHRDVKTSNILLDHNFSAKVADFGLSRLLPNDVTHVSTAPQGTPGYLDPQYHHHYQLTEKSDVYSFGVVLIELISSMVAVDLSRTQDDISLVNLALNRIQRCALDQLIDPVLGSDSDPEVMRMVTSVAELAFRCLQFYSEMRPTMNEVLDVLVDIQSQGRIDVDDSIRELEEVKTPPLSENNDKTVVLKDFLPSPVSITGEWHSNSTVSTTLNVR</sequence>
<dbReference type="PROSITE" id="PS00108">
    <property type="entry name" value="PROTEIN_KINASE_ST"/>
    <property type="match status" value="1"/>
</dbReference>
<protein>
    <recommendedName>
        <fullName evidence="15">Protein kinase domain-containing protein</fullName>
    </recommendedName>
</protein>
<comment type="caution">
    <text evidence="16">The sequence shown here is derived from an EMBL/GenBank/DDBJ whole genome shotgun (WGS) entry which is preliminary data.</text>
</comment>
<feature type="binding site" evidence="12">
    <location>
        <position position="353"/>
    </location>
    <ligand>
        <name>ATP</name>
        <dbReference type="ChEBI" id="CHEBI:30616"/>
    </ligand>
</feature>
<keyword evidence="8 12" id="KW-0067">ATP-binding</keyword>
<evidence type="ECO:0000256" key="9">
    <source>
        <dbReference type="ARBA" id="ARBA00022989"/>
    </source>
</evidence>
<dbReference type="GO" id="GO:0005886">
    <property type="term" value="C:plasma membrane"/>
    <property type="evidence" value="ECO:0007669"/>
    <property type="project" value="UniProtKB-ARBA"/>
</dbReference>
<evidence type="ECO:0000256" key="10">
    <source>
        <dbReference type="ARBA" id="ARBA00023136"/>
    </source>
</evidence>
<evidence type="ECO:0000256" key="5">
    <source>
        <dbReference type="ARBA" id="ARBA00022729"/>
    </source>
</evidence>
<keyword evidence="4 13" id="KW-0812">Transmembrane</keyword>
<keyword evidence="6 12" id="KW-0547">Nucleotide-binding</keyword>
<keyword evidence="7" id="KW-0418">Kinase</keyword>
<evidence type="ECO:0000256" key="4">
    <source>
        <dbReference type="ARBA" id="ARBA00022692"/>
    </source>
</evidence>
<dbReference type="PROSITE" id="PS50011">
    <property type="entry name" value="PROTEIN_KINASE_DOM"/>
    <property type="match status" value="1"/>
</dbReference>
<dbReference type="InterPro" id="IPR000719">
    <property type="entry name" value="Prot_kinase_dom"/>
</dbReference>
<dbReference type="PANTHER" id="PTHR46008">
    <property type="entry name" value="LEAF RUST 10 DISEASE-RESISTANCE LOCUS RECEPTOR-LIKE PROTEIN KINASE-LIKE 1.4"/>
    <property type="match status" value="1"/>
</dbReference>
<evidence type="ECO:0000313" key="16">
    <source>
        <dbReference type="EMBL" id="KAJ0218400.1"/>
    </source>
</evidence>
<evidence type="ECO:0000256" key="12">
    <source>
        <dbReference type="PROSITE-ProRule" id="PRU10141"/>
    </source>
</evidence>
<dbReference type="Gene3D" id="3.30.200.20">
    <property type="entry name" value="Phosphorylase Kinase, domain 1"/>
    <property type="match status" value="1"/>
</dbReference>